<feature type="chain" id="PRO_5002993946" evidence="1">
    <location>
        <begin position="30"/>
        <end position="132"/>
    </location>
</feature>
<proteinExistence type="predicted"/>
<organism evidence="2 3">
    <name type="scientific">Saccharomyces cerevisiae (strain Lalvin EC1118 / Prise de mousse)</name>
    <name type="common">Baker's yeast</name>
    <dbReference type="NCBI Taxonomy" id="643680"/>
    <lineage>
        <taxon>Eukaryota</taxon>
        <taxon>Fungi</taxon>
        <taxon>Dikarya</taxon>
        <taxon>Ascomycota</taxon>
        <taxon>Saccharomycotina</taxon>
        <taxon>Saccharomycetes</taxon>
        <taxon>Saccharomycetales</taxon>
        <taxon>Saccharomycetaceae</taxon>
        <taxon>Saccharomyces</taxon>
    </lineage>
</organism>
<dbReference type="AlphaFoldDB" id="C8ZAM0"/>
<accession>C8ZAM0</accession>
<evidence type="ECO:0000313" key="3">
    <source>
        <dbReference type="Proteomes" id="UP000000286"/>
    </source>
</evidence>
<dbReference type="Proteomes" id="UP000000286">
    <property type="component" value="Chromosome IX"/>
</dbReference>
<evidence type="ECO:0000313" key="2">
    <source>
        <dbReference type="EMBL" id="CAY80483.1"/>
    </source>
</evidence>
<keyword evidence="1" id="KW-0732">Signal</keyword>
<feature type="signal peptide" evidence="1">
    <location>
        <begin position="1"/>
        <end position="29"/>
    </location>
</feature>
<name>C8ZAM0_YEAS8</name>
<evidence type="ECO:0000256" key="1">
    <source>
        <dbReference type="SAM" id="SignalP"/>
    </source>
</evidence>
<reference evidence="2 3" key="1">
    <citation type="journal article" date="2009" name="Proc. Natl. Acad. Sci. U.S.A.">
        <title>Eukaryote-to-eukaryote gene transfer events revealed by the genome sequence of the wine yeast Saccharomyces cerevisiae EC1118.</title>
        <authorList>
            <person name="Novo M."/>
            <person name="Bigey F."/>
            <person name="Beyne E."/>
            <person name="Galeote V."/>
            <person name="Gavory F."/>
            <person name="Mallet S."/>
            <person name="Cambot B."/>
            <person name="Legras J.L."/>
            <person name="Wincker P."/>
            <person name="Casaregola S."/>
            <person name="Dequin S."/>
        </authorList>
    </citation>
    <scope>NUCLEOTIDE SEQUENCE [LARGE SCALE GENOMIC DNA]</scope>
    <source>
        <strain evidence="3">Lalvin EC1118 / Prise de mousse</strain>
    </source>
</reference>
<dbReference type="EMBL" id="FN393074">
    <property type="protein sequence ID" value="CAY80483.1"/>
    <property type="molecule type" value="Genomic_DNA"/>
</dbReference>
<protein>
    <submittedName>
        <fullName evidence="2">EC1118_1I12_1706p</fullName>
    </submittedName>
</protein>
<gene>
    <name evidence="2" type="ORF">EC1118_1I12_1706g</name>
</gene>
<dbReference type="HOGENOM" id="CLU_1918708_0_0_1"/>
<sequence>MDDARLFRRVVCMPFPMIMLVALYRNVLGRDSTVDCSFDVILTPWIMASMFSKRMVNWSNPRQAVLKVCSAAVTSRIVANWLFTMNILYTSGEKGFYSLATAVVIKTVTDGFTVIRVFSIHLNESVYSKPLP</sequence>